<dbReference type="InterPro" id="IPR002035">
    <property type="entry name" value="VWF_A"/>
</dbReference>
<keyword evidence="1" id="KW-0812">Transmembrane</keyword>
<reference evidence="3 4" key="1">
    <citation type="submission" date="2019-02" db="EMBL/GenBank/DDBJ databases">
        <title>Deep-cultivation of Planctomycetes and their phenomic and genomic characterization uncovers novel biology.</title>
        <authorList>
            <person name="Wiegand S."/>
            <person name="Jogler M."/>
            <person name="Boedeker C."/>
            <person name="Pinto D."/>
            <person name="Vollmers J."/>
            <person name="Rivas-Marin E."/>
            <person name="Kohn T."/>
            <person name="Peeters S.H."/>
            <person name="Heuer A."/>
            <person name="Rast P."/>
            <person name="Oberbeckmann S."/>
            <person name="Bunk B."/>
            <person name="Jeske O."/>
            <person name="Meyerdierks A."/>
            <person name="Storesund J.E."/>
            <person name="Kallscheuer N."/>
            <person name="Luecker S."/>
            <person name="Lage O.M."/>
            <person name="Pohl T."/>
            <person name="Merkel B.J."/>
            <person name="Hornburger P."/>
            <person name="Mueller R.-W."/>
            <person name="Bruemmer F."/>
            <person name="Labrenz M."/>
            <person name="Spormann A.M."/>
            <person name="Op den Camp H."/>
            <person name="Overmann J."/>
            <person name="Amann R."/>
            <person name="Jetten M.S.M."/>
            <person name="Mascher T."/>
            <person name="Medema M.H."/>
            <person name="Devos D.P."/>
            <person name="Kaster A.-K."/>
            <person name="Ovreas L."/>
            <person name="Rohde M."/>
            <person name="Galperin M.Y."/>
            <person name="Jogler C."/>
        </authorList>
    </citation>
    <scope>NUCLEOTIDE SEQUENCE [LARGE SCALE GENOMIC DNA]</scope>
    <source>
        <strain evidence="3 4">K22_7</strain>
    </source>
</reference>
<feature type="domain" description="VWFA" evidence="2">
    <location>
        <begin position="135"/>
        <end position="330"/>
    </location>
</feature>
<dbReference type="AlphaFoldDB" id="A0A517N452"/>
<keyword evidence="1" id="KW-1133">Transmembrane helix</keyword>
<organism evidence="3 4">
    <name type="scientific">Rubripirellula lacrimiformis</name>
    <dbReference type="NCBI Taxonomy" id="1930273"/>
    <lineage>
        <taxon>Bacteria</taxon>
        <taxon>Pseudomonadati</taxon>
        <taxon>Planctomycetota</taxon>
        <taxon>Planctomycetia</taxon>
        <taxon>Pirellulales</taxon>
        <taxon>Pirellulaceae</taxon>
        <taxon>Rubripirellula</taxon>
    </lineage>
</organism>
<accession>A0A517N452</accession>
<proteinExistence type="predicted"/>
<name>A0A517N452_9BACT</name>
<gene>
    <name evidence="3" type="ORF">K227x_02750</name>
</gene>
<evidence type="ECO:0000313" key="4">
    <source>
        <dbReference type="Proteomes" id="UP000318538"/>
    </source>
</evidence>
<sequence length="404" mass="45158">MQPLPPVVEKPLCDGDSRRSWRSLGVSIVVHSILLAVLALMIHTTVSSPSISLVMTNEIATQVEAPIGPPVEIAPPEPPPVELPVIKPRVLEPLPEIDPVNPRMGTLAANAQPTGAIAKPADEIEFFGARASGDHFVFILDNSYSMKARNKGRYRRACNELLRSVKELDERQRYSVILFSWATAPMYYASNARYRIAEGNHVAELRDWIVNATLGPGTDPRRALSLASHLNPDAVFLLTDGDFNQPQEFRADSGWVDEHGNGFSTSMEHGIEMMFVEKQIPVHTFAFENPFSKEDVQQISQLSGGTFRYVPTSDLKPIDFDRFKLILGKVDQSSRPGPDRLRFAHNLIRDGELAFAEYLIRPLVADELQSQYDRNRLTSLNQILESELGDTRLEDFPIPTDGYQ</sequence>
<protein>
    <recommendedName>
        <fullName evidence="2">VWFA domain-containing protein</fullName>
    </recommendedName>
</protein>
<evidence type="ECO:0000256" key="1">
    <source>
        <dbReference type="SAM" id="Phobius"/>
    </source>
</evidence>
<dbReference type="KEGG" id="rlc:K227x_02750"/>
<dbReference type="Gene3D" id="3.40.50.410">
    <property type="entry name" value="von Willebrand factor, type A domain"/>
    <property type="match status" value="1"/>
</dbReference>
<evidence type="ECO:0000313" key="3">
    <source>
        <dbReference type="EMBL" id="QDT01906.1"/>
    </source>
</evidence>
<evidence type="ECO:0000259" key="2">
    <source>
        <dbReference type="PROSITE" id="PS50234"/>
    </source>
</evidence>
<dbReference type="Proteomes" id="UP000318538">
    <property type="component" value="Chromosome"/>
</dbReference>
<dbReference type="RefSeq" id="WP_218933678.1">
    <property type="nucleotide sequence ID" value="NZ_CP036525.1"/>
</dbReference>
<keyword evidence="4" id="KW-1185">Reference proteome</keyword>
<dbReference type="EMBL" id="CP036525">
    <property type="protein sequence ID" value="QDT01906.1"/>
    <property type="molecule type" value="Genomic_DNA"/>
</dbReference>
<feature type="transmembrane region" description="Helical" evidence="1">
    <location>
        <begin position="21"/>
        <end position="42"/>
    </location>
</feature>
<dbReference type="InterPro" id="IPR036465">
    <property type="entry name" value="vWFA_dom_sf"/>
</dbReference>
<keyword evidence="1" id="KW-0472">Membrane</keyword>
<dbReference type="PROSITE" id="PS50234">
    <property type="entry name" value="VWFA"/>
    <property type="match status" value="1"/>
</dbReference>
<dbReference type="SUPFAM" id="SSF53300">
    <property type="entry name" value="vWA-like"/>
    <property type="match status" value="1"/>
</dbReference>